<protein>
    <submittedName>
        <fullName evidence="1">Uncharacterized protein</fullName>
    </submittedName>
</protein>
<dbReference type="GeneID" id="6094652"/>
<dbReference type="SUPFAM" id="SSF89550">
    <property type="entry name" value="PHP domain-like"/>
    <property type="match status" value="1"/>
</dbReference>
<dbReference type="AlphaFoldDB" id="A0A429G3L5"/>
<name>A0A429G3L5_9CREN</name>
<reference evidence="1 2" key="1">
    <citation type="submission" date="2018-10" db="EMBL/GenBank/DDBJ databases">
        <title>Co-occurring genomic capacity for anaerobic methane metabolism and dissimilatory sulfite reduction discovered in the Korarchaeota.</title>
        <authorList>
            <person name="Mckay L.J."/>
            <person name="Dlakic M."/>
            <person name="Fields M.W."/>
            <person name="Delmont T.O."/>
            <person name="Eren A.M."/>
            <person name="Jay Z.J."/>
            <person name="Klingelsmith K.B."/>
            <person name="Rusch D.B."/>
            <person name="Inskeep W.P."/>
        </authorList>
    </citation>
    <scope>NUCLEOTIDE SEQUENCE [LARGE SCALE GENOMIC DNA]</scope>
    <source>
        <strain evidence="1 2">WS</strain>
    </source>
</reference>
<dbReference type="Proteomes" id="UP000278149">
    <property type="component" value="Unassembled WGS sequence"/>
</dbReference>
<dbReference type="RefSeq" id="WP_012310018.1">
    <property type="nucleotide sequence ID" value="NZ_RCOR01000030.1"/>
</dbReference>
<organism evidence="1 2">
    <name type="scientific">Candidatus Korarchaeum cryptofilum</name>
    <dbReference type="NCBI Taxonomy" id="498846"/>
    <lineage>
        <taxon>Archaea</taxon>
        <taxon>Thermoproteota</taxon>
        <taxon>Candidatus Korarchaeia</taxon>
        <taxon>Candidatus Korarchaeales</taxon>
        <taxon>Candidatus Korarchaeaceae</taxon>
        <taxon>Candidatus Korarchaeum</taxon>
    </lineage>
</organism>
<sequence>MYADLIAPRSVDDCSRMVEKAGSLGYGILGILGDFEVESGPIKTFKVALADGMDRRSRQKLRGAELILAKPSSLEDARRIASSVDGMIATYDSERPRIDYVSLRQLKRNEGALVIPLSYLIRRMSERAQVLRSVYLELRMAIRIGVYPILCSFASEERELVPPRLMISFSEFFFDLRREESKRFVKDFPTYMISKERKLKLKGRSEVEIQDTD</sequence>
<accession>A0A429G3L5</accession>
<evidence type="ECO:0000313" key="1">
    <source>
        <dbReference type="EMBL" id="RSN68410.1"/>
    </source>
</evidence>
<proteinExistence type="predicted"/>
<evidence type="ECO:0000313" key="2">
    <source>
        <dbReference type="Proteomes" id="UP000278149"/>
    </source>
</evidence>
<dbReference type="Gene3D" id="3.20.20.140">
    <property type="entry name" value="Metal-dependent hydrolases"/>
    <property type="match status" value="1"/>
</dbReference>
<gene>
    <name evidence="1" type="ORF">D9Q81_06015</name>
</gene>
<comment type="caution">
    <text evidence="1">The sequence shown here is derived from an EMBL/GenBank/DDBJ whole genome shotgun (WGS) entry which is preliminary data.</text>
</comment>
<dbReference type="EMBL" id="RCOR01000030">
    <property type="protein sequence ID" value="RSN68410.1"/>
    <property type="molecule type" value="Genomic_DNA"/>
</dbReference>
<dbReference type="InterPro" id="IPR016195">
    <property type="entry name" value="Pol/histidinol_Pase-like"/>
</dbReference>